<keyword evidence="2" id="KW-0560">Oxidoreductase</keyword>
<evidence type="ECO:0000256" key="2">
    <source>
        <dbReference type="ARBA" id="ARBA00023002"/>
    </source>
</evidence>
<dbReference type="EMBL" id="CAFBPC010000074">
    <property type="protein sequence ID" value="CAB5003172.1"/>
    <property type="molecule type" value="Genomic_DNA"/>
</dbReference>
<dbReference type="InterPro" id="IPR020904">
    <property type="entry name" value="Sc_DH/Rdtase_CS"/>
</dbReference>
<dbReference type="PROSITE" id="PS00061">
    <property type="entry name" value="ADH_SHORT"/>
    <property type="match status" value="1"/>
</dbReference>
<evidence type="ECO:0000256" key="1">
    <source>
        <dbReference type="ARBA" id="ARBA00006484"/>
    </source>
</evidence>
<comment type="similarity">
    <text evidence="1">Belongs to the short-chain dehydrogenases/reductases (SDR) family.</text>
</comment>
<dbReference type="PANTHER" id="PTHR43639:SF1">
    <property type="entry name" value="SHORT-CHAIN DEHYDROGENASE_REDUCTASE FAMILY PROTEIN"/>
    <property type="match status" value="1"/>
</dbReference>
<dbReference type="FunFam" id="3.40.50.720:FF:000084">
    <property type="entry name" value="Short-chain dehydrogenase reductase"/>
    <property type="match status" value="1"/>
</dbReference>
<reference evidence="3" key="1">
    <citation type="submission" date="2020-05" db="EMBL/GenBank/DDBJ databases">
        <authorList>
            <person name="Chiriac C."/>
            <person name="Salcher M."/>
            <person name="Ghai R."/>
            <person name="Kavagutti S V."/>
        </authorList>
    </citation>
    <scope>NUCLEOTIDE SEQUENCE</scope>
</reference>
<dbReference type="GO" id="GO:0016491">
    <property type="term" value="F:oxidoreductase activity"/>
    <property type="evidence" value="ECO:0007669"/>
    <property type="project" value="UniProtKB-KW"/>
</dbReference>
<dbReference type="PRINTS" id="PR00080">
    <property type="entry name" value="SDRFAMILY"/>
</dbReference>
<proteinExistence type="inferred from homology"/>
<gene>
    <name evidence="3" type="ORF">UFOPK4057_00429</name>
</gene>
<dbReference type="PRINTS" id="PR00081">
    <property type="entry name" value="GDHRDH"/>
</dbReference>
<dbReference type="SUPFAM" id="SSF51735">
    <property type="entry name" value="NAD(P)-binding Rossmann-fold domains"/>
    <property type="match status" value="1"/>
</dbReference>
<name>A0A6J7PKE3_9ZZZZ</name>
<dbReference type="InterPro" id="IPR036291">
    <property type="entry name" value="NAD(P)-bd_dom_sf"/>
</dbReference>
<dbReference type="InterPro" id="IPR002347">
    <property type="entry name" value="SDR_fam"/>
</dbReference>
<dbReference type="CDD" id="cd05233">
    <property type="entry name" value="SDR_c"/>
    <property type="match status" value="1"/>
</dbReference>
<protein>
    <submittedName>
        <fullName evidence="3">Unannotated protein</fullName>
    </submittedName>
</protein>
<dbReference type="NCBIfam" id="NF005559">
    <property type="entry name" value="PRK07231.1"/>
    <property type="match status" value="1"/>
</dbReference>
<evidence type="ECO:0000313" key="3">
    <source>
        <dbReference type="EMBL" id="CAB5003172.1"/>
    </source>
</evidence>
<dbReference type="Pfam" id="PF13561">
    <property type="entry name" value="adh_short_C2"/>
    <property type="match status" value="1"/>
</dbReference>
<dbReference type="PANTHER" id="PTHR43639">
    <property type="entry name" value="OXIDOREDUCTASE, SHORT-CHAIN DEHYDROGENASE/REDUCTASE FAMILY (AFU_ORTHOLOGUE AFUA_5G02870)"/>
    <property type="match status" value="1"/>
</dbReference>
<organism evidence="3">
    <name type="scientific">freshwater metagenome</name>
    <dbReference type="NCBI Taxonomy" id="449393"/>
    <lineage>
        <taxon>unclassified sequences</taxon>
        <taxon>metagenomes</taxon>
        <taxon>ecological metagenomes</taxon>
    </lineage>
</organism>
<accession>A0A6J7PKE3</accession>
<dbReference type="Gene3D" id="3.40.50.720">
    <property type="entry name" value="NAD(P)-binding Rossmann-like Domain"/>
    <property type="match status" value="1"/>
</dbReference>
<dbReference type="AlphaFoldDB" id="A0A6J7PKE3"/>
<sequence>MTSTQLFSLEGKVAIITGGSRGLGREMALAFADHGADVVIASRKVENCEVVANEIRAKGRKALAIGYHAASWADADSLAEQAIAHFGHVDVLVNNAGMSPLYSSLVEVSEELYDKVLGVNLKGPFRLSTLIATHMFSEQADGTVRGGSIINVSSIASQRPSPNEVVYGAAKAAINNLTVGLAHTYGPHVRVNCIVPGPFLTDISKAWDMDRFRQAAKAAYSMQRGGEPHEIVGAALYLASGASSYTTGTLINVDGGPK</sequence>